<accession>A0A428SYT4</accession>
<proteinExistence type="predicted"/>
<organism evidence="1 2">
    <name type="scientific">Fusarium oligoseptatum</name>
    <dbReference type="NCBI Taxonomy" id="2604345"/>
    <lineage>
        <taxon>Eukaryota</taxon>
        <taxon>Fungi</taxon>
        <taxon>Dikarya</taxon>
        <taxon>Ascomycota</taxon>
        <taxon>Pezizomycotina</taxon>
        <taxon>Sordariomycetes</taxon>
        <taxon>Hypocreomycetidae</taxon>
        <taxon>Hypocreales</taxon>
        <taxon>Nectriaceae</taxon>
        <taxon>Fusarium</taxon>
        <taxon>Fusarium solani species complex</taxon>
    </lineage>
</organism>
<comment type="caution">
    <text evidence="1">The sequence shown here is derived from an EMBL/GenBank/DDBJ whole genome shotgun (WGS) entry which is preliminary data.</text>
</comment>
<sequence length="199" mass="21207">MSTINVERPYGVENMMSILLDNFDLQSLAMTREDEEGPPQTACRRRYPAPIMASRLSVAPQRFLRSYAKDTTLAWCSSSHTSTIVPHHEALGTPNPGVLPCLAHNPLDHPEHLMWRICSGSRATGTESPGCPSASCLGTVSQALGIGRSERAAEAGRLDGAACLGSATTVPDRTSSELPAASDVMGVVKLACRLSTPFT</sequence>
<keyword evidence="2" id="KW-1185">Reference proteome</keyword>
<protein>
    <submittedName>
        <fullName evidence="1">Uncharacterized protein</fullName>
    </submittedName>
</protein>
<dbReference type="EMBL" id="NKCK01000159">
    <property type="protein sequence ID" value="RSL94959.1"/>
    <property type="molecule type" value="Genomic_DNA"/>
</dbReference>
<gene>
    <name evidence="1" type="ORF">CEP52_012322</name>
</gene>
<evidence type="ECO:0000313" key="2">
    <source>
        <dbReference type="Proteomes" id="UP000287144"/>
    </source>
</evidence>
<name>A0A428SYT4_9HYPO</name>
<reference evidence="1 2" key="1">
    <citation type="submission" date="2017-06" db="EMBL/GenBank/DDBJ databases">
        <title>Comparative genomic analysis of Ambrosia Fusariam Clade fungi.</title>
        <authorList>
            <person name="Stajich J.E."/>
            <person name="Carrillo J."/>
            <person name="Kijimoto T."/>
            <person name="Eskalen A."/>
            <person name="O'Donnell K."/>
            <person name="Kasson M."/>
        </authorList>
    </citation>
    <scope>NUCLEOTIDE SEQUENCE [LARGE SCALE GENOMIC DNA]</scope>
    <source>
        <strain evidence="1 2">NRRL62579</strain>
    </source>
</reference>
<dbReference type="AlphaFoldDB" id="A0A428SYT4"/>
<dbReference type="Proteomes" id="UP000287144">
    <property type="component" value="Unassembled WGS sequence"/>
</dbReference>
<evidence type="ECO:0000313" key="1">
    <source>
        <dbReference type="EMBL" id="RSL94959.1"/>
    </source>
</evidence>